<reference evidence="2 3" key="1">
    <citation type="submission" date="2021-04" db="EMBL/GenBank/DDBJ databases">
        <title>Chitinophaga sp. nov., isolated from the rhizosphere soil.</title>
        <authorList>
            <person name="He S."/>
        </authorList>
    </citation>
    <scope>NUCLEOTIDE SEQUENCE [LARGE SCALE GENOMIC DNA]</scope>
    <source>
        <strain evidence="2 3">2R12</strain>
    </source>
</reference>
<feature type="region of interest" description="Disordered" evidence="1">
    <location>
        <begin position="1"/>
        <end position="48"/>
    </location>
</feature>
<sequence length="853" mass="96146">MIDKTVTAPFSMLSRTPSKDNPSSSAAFANNAGSRGISLPAPSSPYGSNAPIQFTLNDAQRKWSQWYKTADTDEEKIRQYIAAKKRGWLILKQELNKAPEQVDSMSENTDEDSDTEGEVQGMLLEKPQHLNIHEDDLETVQDIVNKQSKPVSDSATKMETDIRKFNAAALRSGKAKGQQHHQLGMPLNTFFKKNAPPGYNTSTEQEEDEAEKSNVYKYDVRYERDFTFGLSEDPINNKRENTDYFRAPFAHKHVVRTDFEKWARDYLKKQSPGKSKAIGGKQVYLSFYVTVGDGNKLKISNVAGSYENSNMLGSRSGNTVVQRKVKIAGHDLIMWVNADSAGHQSRYNASAIVPNLVQYQEIMTVLKLNDVVEVDASVNIEEKSFRSDTRKAVLGGNQGALPTANYKKDMLNDRRQLVTNVSNIINAQVKNNYMRAITSVNQVDFFQYPCLVLEPLPDYTKDFGGLPKEKMDELKKKIVFTFHDQFEISFANRASFGFAYPTVGDVGVSIRIWPGLIPASTFSYMMLEVLKEAGLMKDFKNKFTGKSGDSAPILNALKLAIIRAQKRFRRFHDIKATKQSPLAAKDTYKWVNNRITSNVIKAKVLVEQLSQAPEDVELIKRAIRTLENLNEYELIQAGAEEQQHEVPELQRKTALSAAFKQRSVTRVVQGYELVSETIRSSGMDAYRTAIQTIGNTHTDSSRLYFETSKVNKTIADNSHGIVKSGSVTKMQDPSYNFVSQEDATSNAPYKWHKETNYPSVHIYDTTNTPVNDAISKALDAAPSFIVLFESLSKHFQFGMDKTTIGRLIVYVKSSRKDLTKVKPLADKFRQLHDAPLPNYFLNYMSMQNELFGE</sequence>
<name>A0ABS5J4U2_9BACT</name>
<gene>
    <name evidence="2" type="ORF">KE626_22450</name>
</gene>
<evidence type="ECO:0000313" key="3">
    <source>
        <dbReference type="Proteomes" id="UP000676386"/>
    </source>
</evidence>
<evidence type="ECO:0000313" key="2">
    <source>
        <dbReference type="EMBL" id="MBS0030103.1"/>
    </source>
</evidence>
<dbReference type="RefSeq" id="WP_211975242.1">
    <property type="nucleotide sequence ID" value="NZ_CBFHAM010000062.1"/>
</dbReference>
<protein>
    <submittedName>
        <fullName evidence="2">Uncharacterized protein</fullName>
    </submittedName>
</protein>
<keyword evidence="3" id="KW-1185">Reference proteome</keyword>
<comment type="caution">
    <text evidence="2">The sequence shown here is derived from an EMBL/GenBank/DDBJ whole genome shotgun (WGS) entry which is preliminary data.</text>
</comment>
<dbReference type="Proteomes" id="UP000676386">
    <property type="component" value="Unassembled WGS sequence"/>
</dbReference>
<proteinExistence type="predicted"/>
<accession>A0ABS5J4U2</accession>
<dbReference type="EMBL" id="JAGTXB010000012">
    <property type="protein sequence ID" value="MBS0030103.1"/>
    <property type="molecule type" value="Genomic_DNA"/>
</dbReference>
<feature type="region of interest" description="Disordered" evidence="1">
    <location>
        <begin position="189"/>
        <end position="212"/>
    </location>
</feature>
<organism evidence="2 3">
    <name type="scientific">Chitinophaga hostae</name>
    <dbReference type="NCBI Taxonomy" id="2831022"/>
    <lineage>
        <taxon>Bacteria</taxon>
        <taxon>Pseudomonadati</taxon>
        <taxon>Bacteroidota</taxon>
        <taxon>Chitinophagia</taxon>
        <taxon>Chitinophagales</taxon>
        <taxon>Chitinophagaceae</taxon>
        <taxon>Chitinophaga</taxon>
    </lineage>
</organism>
<evidence type="ECO:0000256" key="1">
    <source>
        <dbReference type="SAM" id="MobiDB-lite"/>
    </source>
</evidence>
<feature type="compositionally biased region" description="Low complexity" evidence="1">
    <location>
        <begin position="21"/>
        <end position="34"/>
    </location>
</feature>